<dbReference type="PANTHER" id="PTHR35529:SF2">
    <property type="entry name" value="SPORULATION PROTEIN YTAF-RELATED"/>
    <property type="match status" value="1"/>
</dbReference>
<evidence type="ECO:0000256" key="5">
    <source>
        <dbReference type="SAM" id="Phobius"/>
    </source>
</evidence>
<evidence type="ECO:0000256" key="4">
    <source>
        <dbReference type="ARBA" id="ARBA00023136"/>
    </source>
</evidence>
<feature type="transmembrane region" description="Helical" evidence="5">
    <location>
        <begin position="128"/>
        <end position="149"/>
    </location>
</feature>
<gene>
    <name evidence="6" type="primary">mntP_2</name>
    <name evidence="6" type="ORF">CBLFYP62_00864</name>
</gene>
<dbReference type="Pfam" id="PF02659">
    <property type="entry name" value="Mntp"/>
    <property type="match status" value="1"/>
</dbReference>
<reference evidence="6" key="1">
    <citation type="submission" date="2019-11" db="EMBL/GenBank/DDBJ databases">
        <authorList>
            <person name="Feng L."/>
        </authorList>
    </citation>
    <scope>NUCLEOTIDE SEQUENCE</scope>
    <source>
        <strain evidence="6">CButyricumLFYP62</strain>
    </source>
</reference>
<evidence type="ECO:0000256" key="2">
    <source>
        <dbReference type="ARBA" id="ARBA00022692"/>
    </source>
</evidence>
<dbReference type="PANTHER" id="PTHR35529">
    <property type="entry name" value="MANGANESE EFFLUX PUMP MNTP-RELATED"/>
    <property type="match status" value="1"/>
</dbReference>
<protein>
    <submittedName>
        <fullName evidence="6">Manganese efflux pump MntP</fullName>
    </submittedName>
</protein>
<evidence type="ECO:0000256" key="1">
    <source>
        <dbReference type="ARBA" id="ARBA00022475"/>
    </source>
</evidence>
<evidence type="ECO:0000256" key="3">
    <source>
        <dbReference type="ARBA" id="ARBA00022989"/>
    </source>
</evidence>
<evidence type="ECO:0000313" key="6">
    <source>
        <dbReference type="EMBL" id="VYT83759.1"/>
    </source>
</evidence>
<feature type="transmembrane region" description="Helical" evidence="5">
    <location>
        <begin position="64"/>
        <end position="83"/>
    </location>
</feature>
<dbReference type="InterPro" id="IPR003810">
    <property type="entry name" value="Mntp/YtaF"/>
</dbReference>
<dbReference type="InterPro" id="IPR014205">
    <property type="entry name" value="Spore_YtaF"/>
</dbReference>
<organism evidence="6">
    <name type="scientific">Clostridium butyricum</name>
    <dbReference type="NCBI Taxonomy" id="1492"/>
    <lineage>
        <taxon>Bacteria</taxon>
        <taxon>Bacillati</taxon>
        <taxon>Bacillota</taxon>
        <taxon>Clostridia</taxon>
        <taxon>Eubacteriales</taxon>
        <taxon>Clostridiaceae</taxon>
        <taxon>Clostridium</taxon>
    </lineage>
</organism>
<dbReference type="AlphaFoldDB" id="A0A6N2ZW68"/>
<sequence length="204" mass="22555">MSFIYTIFIALANNIDNISVRIAYSIRGVKISVLKNLWISIITFFISSFAAFLGTIIPKLLNNHISSILSMILLVIIGCWIIIEPYFKKEVNSEIEDNTNKEKTVYDILKEPENADIDNSKDIDFKEATFLGIALSINNIGGGLSAGMIGLNSLFVGLFSAVISFLALWAGNYITDFLNKWNLGKKATLIAGILLILIGMKQVL</sequence>
<feature type="transmembrane region" description="Helical" evidence="5">
    <location>
        <begin position="155"/>
        <end position="175"/>
    </location>
</feature>
<accession>A0A6N2ZW68</accession>
<keyword evidence="4 5" id="KW-0472">Membrane</keyword>
<proteinExistence type="predicted"/>
<feature type="transmembrane region" description="Helical" evidence="5">
    <location>
        <begin position="187"/>
        <end position="203"/>
    </location>
</feature>
<dbReference type="NCBIfam" id="TIGR02840">
    <property type="entry name" value="spore_YtaF"/>
    <property type="match status" value="1"/>
</dbReference>
<keyword evidence="1" id="KW-1003">Cell membrane</keyword>
<keyword evidence="3 5" id="KW-1133">Transmembrane helix</keyword>
<feature type="transmembrane region" description="Helical" evidence="5">
    <location>
        <begin position="37"/>
        <end position="58"/>
    </location>
</feature>
<name>A0A6N2ZW68_CLOBU</name>
<keyword evidence="2 5" id="KW-0812">Transmembrane</keyword>
<dbReference type="RefSeq" id="WP_156736328.1">
    <property type="nucleotide sequence ID" value="NZ_CACRTU010000009.1"/>
</dbReference>
<dbReference type="EMBL" id="CACRTU010000009">
    <property type="protein sequence ID" value="VYT83759.1"/>
    <property type="molecule type" value="Genomic_DNA"/>
</dbReference>